<dbReference type="InterPro" id="IPR011010">
    <property type="entry name" value="DNA_brk_join_enz"/>
</dbReference>
<dbReference type="AlphaFoldDB" id="A0A0M6WU20"/>
<dbReference type="GO" id="GO:0006310">
    <property type="term" value="P:DNA recombination"/>
    <property type="evidence" value="ECO:0007669"/>
    <property type="project" value="UniProtKB-KW"/>
</dbReference>
<dbReference type="InterPro" id="IPR010998">
    <property type="entry name" value="Integrase_recombinase_N"/>
</dbReference>
<dbReference type="InterPro" id="IPR050090">
    <property type="entry name" value="Tyrosine_recombinase_XerCD"/>
</dbReference>
<dbReference type="GO" id="GO:0015074">
    <property type="term" value="P:DNA integration"/>
    <property type="evidence" value="ECO:0007669"/>
    <property type="project" value="InterPro"/>
</dbReference>
<accession>A0A0M6WU20</accession>
<dbReference type="InterPro" id="IPR013762">
    <property type="entry name" value="Integrase-like_cat_sf"/>
</dbReference>
<dbReference type="CDD" id="cd01189">
    <property type="entry name" value="INT_ICEBs1_C_like"/>
    <property type="match status" value="1"/>
</dbReference>
<sequence length="406" mass="47865">MADIDIANEKEVLQYALDSGIITVESIKDVVADMKKKEILAQHSQKIWQGLDGNWHTHIIMEDGKRVVRHRKTREELEDYLVDYYKKLEESVYIKDVFWKWMNEKLDYGEIKKQSYDKYCAEFKRFFPRDNFICIKKMKNITEEDLERFIKTTIRDMELTRKAYSGLVTLLNGIFKYGKKMGCTTISISTFIKDLYLPKNIFKKNFKDRKKEVFMEDEIPVIIGYLKGNPDIWNLALLLQFETGARIGEISTLKKEDIKKHSILIRRTEVKVKVDDKWKMTVSELPKTDAGYREIILPPSAEWTISKILTLNPDGEFLFMDKGKRIRENTYNKRLNRICDKLNLPHRTTHKIRKTYGTTLLDSDVNDSFVAEQMGHTDVSTTRKLYYYSNKSYKTKVSQISEAIDF</sequence>
<evidence type="ECO:0000256" key="1">
    <source>
        <dbReference type="ARBA" id="ARBA00008857"/>
    </source>
</evidence>
<dbReference type="Proteomes" id="UP000049828">
    <property type="component" value="Unassembled WGS sequence"/>
</dbReference>
<gene>
    <name evidence="5" type="ORF">RIL183_28811</name>
</gene>
<dbReference type="Pfam" id="PF00589">
    <property type="entry name" value="Phage_integrase"/>
    <property type="match status" value="1"/>
</dbReference>
<dbReference type="GO" id="GO:0003677">
    <property type="term" value="F:DNA binding"/>
    <property type="evidence" value="ECO:0007669"/>
    <property type="project" value="UniProtKB-KW"/>
</dbReference>
<evidence type="ECO:0000256" key="3">
    <source>
        <dbReference type="ARBA" id="ARBA00023172"/>
    </source>
</evidence>
<dbReference type="Gene3D" id="1.10.150.130">
    <property type="match status" value="1"/>
</dbReference>
<dbReference type="EMBL" id="CVRS01000090">
    <property type="protein sequence ID" value="CRL41232.1"/>
    <property type="molecule type" value="Genomic_DNA"/>
</dbReference>
<dbReference type="PANTHER" id="PTHR30349">
    <property type="entry name" value="PHAGE INTEGRASE-RELATED"/>
    <property type="match status" value="1"/>
</dbReference>
<reference evidence="6" key="1">
    <citation type="submission" date="2015-05" db="EMBL/GenBank/DDBJ databases">
        <authorList>
            <consortium name="Pathogen Informatics"/>
        </authorList>
    </citation>
    <scope>NUCLEOTIDE SEQUENCE [LARGE SCALE GENOMIC DNA]</scope>
    <source>
        <strain evidence="6">L1-83</strain>
    </source>
</reference>
<evidence type="ECO:0000313" key="6">
    <source>
        <dbReference type="Proteomes" id="UP000049828"/>
    </source>
</evidence>
<name>A0A0M6WU20_9FIRM</name>
<dbReference type="PANTHER" id="PTHR30349:SF64">
    <property type="entry name" value="PROPHAGE INTEGRASE INTD-RELATED"/>
    <property type="match status" value="1"/>
</dbReference>
<keyword evidence="3" id="KW-0233">DNA recombination</keyword>
<proteinExistence type="inferred from homology"/>
<protein>
    <submittedName>
        <fullName evidence="5">Site-specific recombinase</fullName>
    </submittedName>
</protein>
<feature type="domain" description="Tyr recombinase" evidence="4">
    <location>
        <begin position="209"/>
        <end position="399"/>
    </location>
</feature>
<dbReference type="OrthoDB" id="1899549at2"/>
<evidence type="ECO:0000256" key="2">
    <source>
        <dbReference type="ARBA" id="ARBA00023125"/>
    </source>
</evidence>
<comment type="similarity">
    <text evidence="1">Belongs to the 'phage' integrase family.</text>
</comment>
<keyword evidence="2" id="KW-0238">DNA-binding</keyword>
<dbReference type="PROSITE" id="PS51898">
    <property type="entry name" value="TYR_RECOMBINASE"/>
    <property type="match status" value="1"/>
</dbReference>
<dbReference type="InterPro" id="IPR002104">
    <property type="entry name" value="Integrase_catalytic"/>
</dbReference>
<organism evidence="5 6">
    <name type="scientific">Roseburia inulinivorans</name>
    <dbReference type="NCBI Taxonomy" id="360807"/>
    <lineage>
        <taxon>Bacteria</taxon>
        <taxon>Bacillati</taxon>
        <taxon>Bacillota</taxon>
        <taxon>Clostridia</taxon>
        <taxon>Lachnospirales</taxon>
        <taxon>Lachnospiraceae</taxon>
        <taxon>Roseburia</taxon>
    </lineage>
</organism>
<dbReference type="RefSeq" id="WP_021922852.1">
    <property type="nucleotide sequence ID" value="NZ_CVRS01000090.1"/>
</dbReference>
<dbReference type="Gene3D" id="1.10.443.10">
    <property type="entry name" value="Intergrase catalytic core"/>
    <property type="match status" value="1"/>
</dbReference>
<evidence type="ECO:0000259" key="4">
    <source>
        <dbReference type="PROSITE" id="PS51898"/>
    </source>
</evidence>
<keyword evidence="6" id="KW-1185">Reference proteome</keyword>
<dbReference type="SUPFAM" id="SSF56349">
    <property type="entry name" value="DNA breaking-rejoining enzymes"/>
    <property type="match status" value="1"/>
</dbReference>
<evidence type="ECO:0000313" key="5">
    <source>
        <dbReference type="EMBL" id="CRL41232.1"/>
    </source>
</evidence>